<reference evidence="2" key="1">
    <citation type="journal article" date="2021" name="G3 (Bethesda)">
        <title>Genome and transcriptome analysis of the beet armyworm Spodoptera exigua reveals targets for pest control. .</title>
        <authorList>
            <person name="Simon S."/>
            <person name="Breeschoten T."/>
            <person name="Jansen H.J."/>
            <person name="Dirks R.P."/>
            <person name="Schranz M.E."/>
            <person name="Ros V.I.D."/>
        </authorList>
    </citation>
    <scope>NUCLEOTIDE SEQUENCE</scope>
    <source>
        <strain evidence="2">TB_SE_WUR_2020</strain>
    </source>
</reference>
<evidence type="ECO:0000256" key="1">
    <source>
        <dbReference type="SAM" id="MobiDB-lite"/>
    </source>
</evidence>
<evidence type="ECO:0000313" key="3">
    <source>
        <dbReference type="Proteomes" id="UP000814243"/>
    </source>
</evidence>
<dbReference type="EMBL" id="JACEFF010000158">
    <property type="protein sequence ID" value="KAH9643087.1"/>
    <property type="molecule type" value="Genomic_DNA"/>
</dbReference>
<accession>A0A922MV90</accession>
<organism evidence="2 3">
    <name type="scientific">Spodoptera exigua</name>
    <name type="common">Beet armyworm</name>
    <name type="synonym">Noctua fulgens</name>
    <dbReference type="NCBI Taxonomy" id="7107"/>
    <lineage>
        <taxon>Eukaryota</taxon>
        <taxon>Metazoa</taxon>
        <taxon>Ecdysozoa</taxon>
        <taxon>Arthropoda</taxon>
        <taxon>Hexapoda</taxon>
        <taxon>Insecta</taxon>
        <taxon>Pterygota</taxon>
        <taxon>Neoptera</taxon>
        <taxon>Endopterygota</taxon>
        <taxon>Lepidoptera</taxon>
        <taxon>Glossata</taxon>
        <taxon>Ditrysia</taxon>
        <taxon>Noctuoidea</taxon>
        <taxon>Noctuidae</taxon>
        <taxon>Amphipyrinae</taxon>
        <taxon>Spodoptera</taxon>
    </lineage>
</organism>
<protein>
    <submittedName>
        <fullName evidence="2">Uncharacterized protein</fullName>
    </submittedName>
</protein>
<feature type="compositionally biased region" description="Polar residues" evidence="1">
    <location>
        <begin position="58"/>
        <end position="69"/>
    </location>
</feature>
<feature type="region of interest" description="Disordered" evidence="1">
    <location>
        <begin position="57"/>
        <end position="93"/>
    </location>
</feature>
<proteinExistence type="predicted"/>
<dbReference type="AlphaFoldDB" id="A0A922MV90"/>
<name>A0A922MV90_SPOEX</name>
<sequence length="123" mass="14023">MPKLLTLDEIAEELLVEEDPGDIIVFPPDDGMVTDEDSGDENEANILHLPSRMLRSQVELQNRPSTSGENRMDDLNEEEIDVPAPKKKKKKDNTVKKWYGEDTFFTSCGKGDRDEEVFLTPRK</sequence>
<gene>
    <name evidence="2" type="ORF">HF086_008972</name>
</gene>
<dbReference type="Proteomes" id="UP000814243">
    <property type="component" value="Unassembled WGS sequence"/>
</dbReference>
<evidence type="ECO:0000313" key="2">
    <source>
        <dbReference type="EMBL" id="KAH9643087.1"/>
    </source>
</evidence>
<comment type="caution">
    <text evidence="2">The sequence shown here is derived from an EMBL/GenBank/DDBJ whole genome shotgun (WGS) entry which is preliminary data.</text>
</comment>